<dbReference type="AlphaFoldDB" id="A0A090R0D9"/>
<dbReference type="GO" id="GO:0000725">
    <property type="term" value="P:recombinational repair"/>
    <property type="evidence" value="ECO:0007669"/>
    <property type="project" value="TreeGrafter"/>
</dbReference>
<dbReference type="SUPFAM" id="SSF52540">
    <property type="entry name" value="P-loop containing nucleoside triphosphate hydrolases"/>
    <property type="match status" value="1"/>
</dbReference>
<keyword evidence="4" id="KW-0067">ATP-binding</keyword>
<keyword evidence="3 6" id="KW-0347">Helicase</keyword>
<comment type="caution">
    <text evidence="6">The sequence shown here is derived from an EMBL/GenBank/DDBJ whole genome shotgun (WGS) entry which is preliminary data.</text>
</comment>
<dbReference type="GO" id="GO:0016787">
    <property type="term" value="F:hydrolase activity"/>
    <property type="evidence" value="ECO:0007669"/>
    <property type="project" value="UniProtKB-KW"/>
</dbReference>
<reference evidence="6 7" key="1">
    <citation type="journal article" date="2014" name="Genome Announc.">
        <title>Draft Genome Sequences of Marine Flavobacterium Nonlabens Strains NR17, NR24, NR27, NR32, NR33, and Ara13.</title>
        <authorList>
            <person name="Nakanishi M."/>
            <person name="Meirelles P."/>
            <person name="Suzuki R."/>
            <person name="Takatani N."/>
            <person name="Mino S."/>
            <person name="Suda W."/>
            <person name="Oshima K."/>
            <person name="Hattori M."/>
            <person name="Ohkuma M."/>
            <person name="Hosokawa M."/>
            <person name="Miyashita K."/>
            <person name="Thompson F.L."/>
            <person name="Niwa A."/>
            <person name="Sawabe T."/>
            <person name="Sawabe T."/>
        </authorList>
    </citation>
    <scope>NUCLEOTIDE SEQUENCE [LARGE SCALE GENOMIC DNA]</scope>
    <source>
        <strain evidence="7">JCM19314</strain>
    </source>
</reference>
<evidence type="ECO:0000313" key="7">
    <source>
        <dbReference type="Proteomes" id="UP000029226"/>
    </source>
</evidence>
<evidence type="ECO:0000256" key="3">
    <source>
        <dbReference type="ARBA" id="ARBA00022806"/>
    </source>
</evidence>
<gene>
    <name evidence="6" type="ORF">JCM19314_606</name>
</gene>
<dbReference type="GO" id="GO:0003677">
    <property type="term" value="F:DNA binding"/>
    <property type="evidence" value="ECO:0007669"/>
    <property type="project" value="InterPro"/>
</dbReference>
<proteinExistence type="predicted"/>
<keyword evidence="1" id="KW-0547">Nucleotide-binding</keyword>
<dbReference type="PANTHER" id="PTHR11070:SF63">
    <property type="entry name" value="DNA HELICASE IV"/>
    <property type="match status" value="1"/>
</dbReference>
<dbReference type="Pfam" id="PF13361">
    <property type="entry name" value="UvrD_C"/>
    <property type="match status" value="1"/>
</dbReference>
<dbReference type="GO" id="GO:0005524">
    <property type="term" value="F:ATP binding"/>
    <property type="evidence" value="ECO:0007669"/>
    <property type="project" value="UniProtKB-KW"/>
</dbReference>
<dbReference type="GO" id="GO:0005829">
    <property type="term" value="C:cytosol"/>
    <property type="evidence" value="ECO:0007669"/>
    <property type="project" value="TreeGrafter"/>
</dbReference>
<name>A0A090R0D9_NONUL</name>
<evidence type="ECO:0000313" key="6">
    <source>
        <dbReference type="EMBL" id="GAL01162.1"/>
    </source>
</evidence>
<protein>
    <submittedName>
        <fullName evidence="6">DNA helicase IV</fullName>
    </submittedName>
</protein>
<dbReference type="Proteomes" id="UP000029226">
    <property type="component" value="Unassembled WGS sequence"/>
</dbReference>
<sequence length="244" mass="27765">MKNPNQIEKTLSTPLRLKTDVKTYYSRDESNDDSLALKEAIDEIIEEIREKCDDEARSIAMLSTKSFFVLGRYNFDIDRINFENNSHFAKIDSETIKYQYSDGVTISLKFLTVHRSKGLEADFVFILNCNSGKIGFPSEIADDPVLGLILKSSDNYENSEERRLFYVALSRAKEKAVCISNSNFTSKFVLELEEGKPSSVSKKCPRCKSGDLILKQGTSANGHNWAFESCSNYAAYNCDYKEWK</sequence>
<dbReference type="EMBL" id="BBMM01000009">
    <property type="protein sequence ID" value="GAL01162.1"/>
    <property type="molecule type" value="Genomic_DNA"/>
</dbReference>
<dbReference type="InterPro" id="IPR014017">
    <property type="entry name" value="DNA_helicase_UvrD-like_C"/>
</dbReference>
<dbReference type="PANTHER" id="PTHR11070">
    <property type="entry name" value="UVRD / RECB / PCRA DNA HELICASE FAMILY MEMBER"/>
    <property type="match status" value="1"/>
</dbReference>
<accession>A0A090R0D9</accession>
<dbReference type="InterPro" id="IPR000212">
    <property type="entry name" value="DNA_helicase_UvrD/REP"/>
</dbReference>
<dbReference type="Gene3D" id="3.40.50.300">
    <property type="entry name" value="P-loop containing nucleotide triphosphate hydrolases"/>
    <property type="match status" value="1"/>
</dbReference>
<evidence type="ECO:0000256" key="4">
    <source>
        <dbReference type="ARBA" id="ARBA00022840"/>
    </source>
</evidence>
<evidence type="ECO:0000256" key="1">
    <source>
        <dbReference type="ARBA" id="ARBA00022741"/>
    </source>
</evidence>
<organism evidence="6 7">
    <name type="scientific">Nonlabens ulvanivorans</name>
    <name type="common">Persicivirga ulvanivorans</name>
    <dbReference type="NCBI Taxonomy" id="906888"/>
    <lineage>
        <taxon>Bacteria</taxon>
        <taxon>Pseudomonadati</taxon>
        <taxon>Bacteroidota</taxon>
        <taxon>Flavobacteriia</taxon>
        <taxon>Flavobacteriales</taxon>
        <taxon>Flavobacteriaceae</taxon>
        <taxon>Nonlabens</taxon>
    </lineage>
</organism>
<evidence type="ECO:0000259" key="5">
    <source>
        <dbReference type="Pfam" id="PF13361"/>
    </source>
</evidence>
<dbReference type="InterPro" id="IPR027417">
    <property type="entry name" value="P-loop_NTPase"/>
</dbReference>
<evidence type="ECO:0000256" key="2">
    <source>
        <dbReference type="ARBA" id="ARBA00022801"/>
    </source>
</evidence>
<dbReference type="GO" id="GO:0043138">
    <property type="term" value="F:3'-5' DNA helicase activity"/>
    <property type="evidence" value="ECO:0007669"/>
    <property type="project" value="TreeGrafter"/>
</dbReference>
<keyword evidence="2" id="KW-0378">Hydrolase</keyword>
<feature type="domain" description="UvrD-like helicase C-terminal" evidence="5">
    <location>
        <begin position="96"/>
        <end position="179"/>
    </location>
</feature>